<dbReference type="Proteomes" id="UP000548978">
    <property type="component" value="Unassembled WGS sequence"/>
</dbReference>
<accession>A0A7W9A106</accession>
<dbReference type="SUPFAM" id="SSF54534">
    <property type="entry name" value="FKBP-like"/>
    <property type="match status" value="1"/>
</dbReference>
<comment type="caution">
    <text evidence="10">The sequence shown here is derived from an EMBL/GenBank/DDBJ whole genome shotgun (WGS) entry which is preliminary data.</text>
</comment>
<dbReference type="SUPFAM" id="SSF109998">
    <property type="entry name" value="Triger factor/SurA peptide-binding domain-like"/>
    <property type="match status" value="1"/>
</dbReference>
<evidence type="ECO:0000256" key="7">
    <source>
        <dbReference type="ARBA" id="ARBA00031484"/>
    </source>
</evidence>
<comment type="catalytic activity">
    <reaction evidence="1">
        <text>[protein]-peptidylproline (omega=180) = [protein]-peptidylproline (omega=0)</text>
        <dbReference type="Rhea" id="RHEA:16237"/>
        <dbReference type="Rhea" id="RHEA-COMP:10747"/>
        <dbReference type="Rhea" id="RHEA-COMP:10748"/>
        <dbReference type="ChEBI" id="CHEBI:83833"/>
        <dbReference type="ChEBI" id="CHEBI:83834"/>
        <dbReference type="EC" id="5.2.1.8"/>
    </reaction>
</comment>
<dbReference type="PROSITE" id="PS50198">
    <property type="entry name" value="PPIC_PPIASE_2"/>
    <property type="match status" value="1"/>
</dbReference>
<dbReference type="InterPro" id="IPR046357">
    <property type="entry name" value="PPIase_dom_sf"/>
</dbReference>
<dbReference type="EMBL" id="JACIJB010000001">
    <property type="protein sequence ID" value="MBB5659419.1"/>
    <property type="molecule type" value="Genomic_DNA"/>
</dbReference>
<sequence length="370" mass="39444">MSAVMVIDGVALPERLVAEEAQNHPAATPEAARMAAAHALAIKALLLDRADQLGLTPRPEIDEDGREETSEEALVRAVLEAEIEVERPGEAECRRVYDSSPERFRTPPLTQASHILFAPKDQTEAAWTAARSSAEAAITKLAADPHSFSEMAKALSDCPSKGVGGSLGQLSPGDLAVEVEAGLGQLQDGETASEPVRSRFGWHVLRLERRIEGRRLPFEHVLPRIALHLESRAWTAAAARYVSGLAAEARDCGVALSVTEDGRLAAGALSLGDLLRDQSAVAARLEVWLDEAEPALAAQARQTAAAAGVSLAEFVQNEIAGFIQSADDQGWTRLISAAQGSDDPALACVRAILKSKLVAPTKTFTLIRRH</sequence>
<evidence type="ECO:0000256" key="3">
    <source>
        <dbReference type="ARBA" id="ARBA00013194"/>
    </source>
</evidence>
<dbReference type="PANTHER" id="PTHR47245">
    <property type="entry name" value="PEPTIDYLPROLYL ISOMERASE"/>
    <property type="match status" value="1"/>
</dbReference>
<dbReference type="AlphaFoldDB" id="A0A7W9A106"/>
<dbReference type="InterPro" id="IPR027304">
    <property type="entry name" value="Trigger_fact/SurA_dom_sf"/>
</dbReference>
<evidence type="ECO:0000256" key="8">
    <source>
        <dbReference type="PROSITE-ProRule" id="PRU00278"/>
    </source>
</evidence>
<dbReference type="InterPro" id="IPR050245">
    <property type="entry name" value="PrsA_foldase"/>
</dbReference>
<evidence type="ECO:0000313" key="11">
    <source>
        <dbReference type="Proteomes" id="UP000548978"/>
    </source>
</evidence>
<keyword evidence="5 8" id="KW-0697">Rotamase</keyword>
<feature type="domain" description="PpiC" evidence="9">
    <location>
        <begin position="107"/>
        <end position="209"/>
    </location>
</feature>
<evidence type="ECO:0000313" key="10">
    <source>
        <dbReference type="EMBL" id="MBB5659419.1"/>
    </source>
</evidence>
<dbReference type="PANTHER" id="PTHR47245:SF2">
    <property type="entry name" value="PEPTIDYL-PROLYL CIS-TRANS ISOMERASE HP_0175-RELATED"/>
    <property type="match status" value="1"/>
</dbReference>
<evidence type="ECO:0000256" key="5">
    <source>
        <dbReference type="ARBA" id="ARBA00023110"/>
    </source>
</evidence>
<dbReference type="Gene3D" id="3.10.50.40">
    <property type="match status" value="1"/>
</dbReference>
<gene>
    <name evidence="10" type="ORF">FHS65_000137</name>
</gene>
<reference evidence="10 11" key="1">
    <citation type="submission" date="2020-08" db="EMBL/GenBank/DDBJ databases">
        <title>Genomic Encyclopedia of Type Strains, Phase IV (KMG-IV): sequencing the most valuable type-strain genomes for metagenomic binning, comparative biology and taxonomic classification.</title>
        <authorList>
            <person name="Goeker M."/>
        </authorList>
    </citation>
    <scope>NUCLEOTIDE SEQUENCE [LARGE SCALE GENOMIC DNA]</scope>
    <source>
        <strain evidence="10 11">DSM 24448</strain>
    </source>
</reference>
<dbReference type="InterPro" id="IPR000297">
    <property type="entry name" value="PPIase_PpiC"/>
</dbReference>
<dbReference type="GO" id="GO:0003755">
    <property type="term" value="F:peptidyl-prolyl cis-trans isomerase activity"/>
    <property type="evidence" value="ECO:0007669"/>
    <property type="project" value="UniProtKB-KW"/>
</dbReference>
<keyword evidence="8 10" id="KW-0413">Isomerase</keyword>
<keyword evidence="11" id="KW-1185">Reference proteome</keyword>
<evidence type="ECO:0000256" key="1">
    <source>
        <dbReference type="ARBA" id="ARBA00000971"/>
    </source>
</evidence>
<evidence type="ECO:0000256" key="6">
    <source>
        <dbReference type="ARBA" id="ARBA00030642"/>
    </source>
</evidence>
<organism evidence="10 11">
    <name type="scientific">Brevundimonas halotolerans</name>
    <dbReference type="NCBI Taxonomy" id="69670"/>
    <lineage>
        <taxon>Bacteria</taxon>
        <taxon>Pseudomonadati</taxon>
        <taxon>Pseudomonadota</taxon>
        <taxon>Alphaproteobacteria</taxon>
        <taxon>Caulobacterales</taxon>
        <taxon>Caulobacteraceae</taxon>
        <taxon>Brevundimonas</taxon>
    </lineage>
</organism>
<evidence type="ECO:0000256" key="4">
    <source>
        <dbReference type="ARBA" id="ARBA00018370"/>
    </source>
</evidence>
<protein>
    <recommendedName>
        <fullName evidence="4">Parvulin-like PPIase</fullName>
        <ecNumber evidence="3">5.2.1.8</ecNumber>
    </recommendedName>
    <alternativeName>
        <fullName evidence="6">Peptidyl-prolyl cis-trans isomerase plp</fullName>
    </alternativeName>
    <alternativeName>
        <fullName evidence="7">Rotamase plp</fullName>
    </alternativeName>
</protein>
<dbReference type="Pfam" id="PF00639">
    <property type="entry name" value="Rotamase"/>
    <property type="match status" value="1"/>
</dbReference>
<proteinExistence type="inferred from homology"/>
<dbReference type="EC" id="5.2.1.8" evidence="3"/>
<name>A0A7W9A106_9CAUL</name>
<comment type="similarity">
    <text evidence="2">Belongs to the PpiC/parvulin rotamase family.</text>
</comment>
<dbReference type="OrthoDB" id="196786at2"/>
<evidence type="ECO:0000259" key="9">
    <source>
        <dbReference type="PROSITE" id="PS50198"/>
    </source>
</evidence>
<evidence type="ECO:0000256" key="2">
    <source>
        <dbReference type="ARBA" id="ARBA00007656"/>
    </source>
</evidence>
<dbReference type="RefSeq" id="WP_123286426.1">
    <property type="nucleotide sequence ID" value="NZ_JACIJB010000001.1"/>
</dbReference>